<evidence type="ECO:0000256" key="3">
    <source>
        <dbReference type="ARBA" id="ARBA00023015"/>
    </source>
</evidence>
<proteinExistence type="predicted"/>
<evidence type="ECO:0000256" key="4">
    <source>
        <dbReference type="ARBA" id="ARBA00023125"/>
    </source>
</evidence>
<dbReference type="PROSITE" id="PS50045">
    <property type="entry name" value="SIGMA54_INTERACT_4"/>
    <property type="match status" value="1"/>
</dbReference>
<reference evidence="7 8" key="1">
    <citation type="submission" date="2018-05" db="EMBL/GenBank/DDBJ databases">
        <title>Genomic Encyclopedia of Type Strains, Phase IV (KMG-IV): sequencing the most valuable type-strain genomes for metagenomic binning, comparative biology and taxonomic classification.</title>
        <authorList>
            <person name="Goeker M."/>
        </authorList>
    </citation>
    <scope>NUCLEOTIDE SEQUENCE [LARGE SCALE GENOMIC DNA]</scope>
    <source>
        <strain evidence="7 8">DSM 23606</strain>
    </source>
</reference>
<keyword evidence="3" id="KW-0805">Transcription regulation</keyword>
<protein>
    <submittedName>
        <fullName evidence="7">Transcriptional regulator with PAS, ATPase and Fis domain</fullName>
    </submittedName>
</protein>
<dbReference type="GO" id="GO:0006355">
    <property type="term" value="P:regulation of DNA-templated transcription"/>
    <property type="evidence" value="ECO:0007669"/>
    <property type="project" value="InterPro"/>
</dbReference>
<dbReference type="InterPro" id="IPR003593">
    <property type="entry name" value="AAA+_ATPase"/>
</dbReference>
<keyword evidence="1" id="KW-0547">Nucleotide-binding</keyword>
<dbReference type="RefSeq" id="WP_110019169.1">
    <property type="nucleotide sequence ID" value="NZ_QGTJ01000007.1"/>
</dbReference>
<dbReference type="InterPro" id="IPR027417">
    <property type="entry name" value="P-loop_NTPase"/>
</dbReference>
<accession>A0A317MTN7</accession>
<dbReference type="GO" id="GO:0005524">
    <property type="term" value="F:ATP binding"/>
    <property type="evidence" value="ECO:0007669"/>
    <property type="project" value="UniProtKB-KW"/>
</dbReference>
<dbReference type="InterPro" id="IPR009057">
    <property type="entry name" value="Homeodomain-like_sf"/>
</dbReference>
<dbReference type="EMBL" id="QGTJ01000007">
    <property type="protein sequence ID" value="PWV60694.1"/>
    <property type="molecule type" value="Genomic_DNA"/>
</dbReference>
<dbReference type="SUPFAM" id="SSF46689">
    <property type="entry name" value="Homeodomain-like"/>
    <property type="match status" value="1"/>
</dbReference>
<dbReference type="PRINTS" id="PR01590">
    <property type="entry name" value="HTHFIS"/>
</dbReference>
<dbReference type="Gene3D" id="3.30.450.20">
    <property type="entry name" value="PAS domain"/>
    <property type="match status" value="1"/>
</dbReference>
<dbReference type="Pfam" id="PF02954">
    <property type="entry name" value="HTH_8"/>
    <property type="match status" value="1"/>
</dbReference>
<keyword evidence="4" id="KW-0238">DNA-binding</keyword>
<dbReference type="Pfam" id="PF25601">
    <property type="entry name" value="AAA_lid_14"/>
    <property type="match status" value="1"/>
</dbReference>
<dbReference type="PROSITE" id="PS00688">
    <property type="entry name" value="SIGMA54_INTERACT_3"/>
    <property type="match status" value="1"/>
</dbReference>
<evidence type="ECO:0000259" key="6">
    <source>
        <dbReference type="PROSITE" id="PS50045"/>
    </source>
</evidence>
<evidence type="ECO:0000256" key="2">
    <source>
        <dbReference type="ARBA" id="ARBA00022840"/>
    </source>
</evidence>
<dbReference type="Gene3D" id="1.10.10.60">
    <property type="entry name" value="Homeodomain-like"/>
    <property type="match status" value="1"/>
</dbReference>
<dbReference type="AlphaFoldDB" id="A0A317MTN7"/>
<dbReference type="GO" id="GO:0043565">
    <property type="term" value="F:sequence-specific DNA binding"/>
    <property type="evidence" value="ECO:0007669"/>
    <property type="project" value="InterPro"/>
</dbReference>
<dbReference type="Pfam" id="PF00158">
    <property type="entry name" value="Sigma54_activat"/>
    <property type="match status" value="1"/>
</dbReference>
<dbReference type="InterPro" id="IPR025662">
    <property type="entry name" value="Sigma_54_int_dom_ATP-bd_1"/>
</dbReference>
<evidence type="ECO:0000313" key="8">
    <source>
        <dbReference type="Proteomes" id="UP000246569"/>
    </source>
</evidence>
<dbReference type="Gene3D" id="1.10.8.60">
    <property type="match status" value="1"/>
</dbReference>
<dbReference type="PROSITE" id="PS00676">
    <property type="entry name" value="SIGMA54_INTERACT_2"/>
    <property type="match status" value="1"/>
</dbReference>
<dbReference type="SUPFAM" id="SSF52540">
    <property type="entry name" value="P-loop containing nucleoside triphosphate hydrolases"/>
    <property type="match status" value="1"/>
</dbReference>
<dbReference type="InterPro" id="IPR002197">
    <property type="entry name" value="HTH_Fis"/>
</dbReference>
<keyword evidence="2" id="KW-0067">ATP-binding</keyword>
<dbReference type="SMART" id="SM00382">
    <property type="entry name" value="AAA"/>
    <property type="match status" value="1"/>
</dbReference>
<dbReference type="InterPro" id="IPR002078">
    <property type="entry name" value="Sigma_54_int"/>
</dbReference>
<dbReference type="PANTHER" id="PTHR32071:SF99">
    <property type="entry name" value="TRANSCRIPTIONAL REGULATORY PROTEIN"/>
    <property type="match status" value="1"/>
</dbReference>
<dbReference type="SUPFAM" id="SSF55785">
    <property type="entry name" value="PYP-like sensor domain (PAS domain)"/>
    <property type="match status" value="1"/>
</dbReference>
<feature type="domain" description="Sigma-54 factor interaction" evidence="6">
    <location>
        <begin position="163"/>
        <end position="393"/>
    </location>
</feature>
<dbReference type="Proteomes" id="UP000246569">
    <property type="component" value="Unassembled WGS sequence"/>
</dbReference>
<name>A0A317MTN7_9GAMM</name>
<sequence length="482" mass="51676">MARPTLLPSSADHAAHIRRQAARDLFDYFESCCEGAVAVDGEARVVWITEPYAAFLGLQDAGSALGRPVEEVIPNSLMREVVEQGQPILLDIMAHGERSLVVTRLPLRDEDGRIAGAVGFVLYDDPRSLQPVMTKFSRLRAELDAARRELAASRGVRYRLEDFVGESAAAREVRRLAVCAARADATVLLLGETGTGKELVAQAVHAASPRAGRPFVGLNVAAVPEGLLEAEFFGAAPGAYTGADRKGRDGKFKLADGGTLFLDEIGDMPLHLQAKLLRVLQEQEFEPLGSNRVERIDVRVIAATSRDLPAMVADGRFRADLWYRLNVLPIELPPLRARRDDLPLLVAVLLNRQAARDGGVRRSVDAAALSVLAAYDWPGNIRELANVLERAAMLSEQRCLGADSFARILSPAGAPRAPAEAGAAGVSTLAQAVAAAERAAIRRALDASGGNKMAAARLLGISRATLYEKLAQHAGEALSLSR</sequence>
<evidence type="ECO:0000313" key="7">
    <source>
        <dbReference type="EMBL" id="PWV60694.1"/>
    </source>
</evidence>
<dbReference type="PANTHER" id="PTHR32071">
    <property type="entry name" value="TRANSCRIPTIONAL REGULATORY PROTEIN"/>
    <property type="match status" value="1"/>
</dbReference>
<dbReference type="InterPro" id="IPR035965">
    <property type="entry name" value="PAS-like_dom_sf"/>
</dbReference>
<dbReference type="FunFam" id="3.40.50.300:FF:000006">
    <property type="entry name" value="DNA-binding transcriptional regulator NtrC"/>
    <property type="match status" value="1"/>
</dbReference>
<dbReference type="PROSITE" id="PS00675">
    <property type="entry name" value="SIGMA54_INTERACT_1"/>
    <property type="match status" value="1"/>
</dbReference>
<dbReference type="CDD" id="cd00009">
    <property type="entry name" value="AAA"/>
    <property type="match status" value="1"/>
</dbReference>
<evidence type="ECO:0000256" key="5">
    <source>
        <dbReference type="ARBA" id="ARBA00023163"/>
    </source>
</evidence>
<organism evidence="7 8">
    <name type="scientific">Plasticicumulans acidivorans</name>
    <dbReference type="NCBI Taxonomy" id="886464"/>
    <lineage>
        <taxon>Bacteria</taxon>
        <taxon>Pseudomonadati</taxon>
        <taxon>Pseudomonadota</taxon>
        <taxon>Gammaproteobacteria</taxon>
        <taxon>Candidatus Competibacteraceae</taxon>
        <taxon>Plasticicumulans</taxon>
    </lineage>
</organism>
<keyword evidence="8" id="KW-1185">Reference proteome</keyword>
<dbReference type="InterPro" id="IPR025943">
    <property type="entry name" value="Sigma_54_int_dom_ATP-bd_2"/>
</dbReference>
<dbReference type="InterPro" id="IPR058031">
    <property type="entry name" value="AAA_lid_NorR"/>
</dbReference>
<evidence type="ECO:0000256" key="1">
    <source>
        <dbReference type="ARBA" id="ARBA00022741"/>
    </source>
</evidence>
<dbReference type="InterPro" id="IPR025944">
    <property type="entry name" value="Sigma_54_int_dom_CS"/>
</dbReference>
<keyword evidence="5" id="KW-0804">Transcription</keyword>
<dbReference type="Gene3D" id="3.40.50.300">
    <property type="entry name" value="P-loop containing nucleotide triphosphate hydrolases"/>
    <property type="match status" value="1"/>
</dbReference>
<comment type="caution">
    <text evidence="7">The sequence shown here is derived from an EMBL/GenBank/DDBJ whole genome shotgun (WGS) entry which is preliminary data.</text>
</comment>
<gene>
    <name evidence="7" type="ORF">C7443_107269</name>
</gene>
<dbReference type="OrthoDB" id="9804019at2"/>